<evidence type="ECO:0000256" key="3">
    <source>
        <dbReference type="ARBA" id="ARBA00004892"/>
    </source>
</evidence>
<evidence type="ECO:0000256" key="5">
    <source>
        <dbReference type="ARBA" id="ARBA00012927"/>
    </source>
</evidence>
<evidence type="ECO:0000313" key="11">
    <source>
        <dbReference type="Proteomes" id="UP000095558"/>
    </source>
</evidence>
<dbReference type="NCBIfam" id="TIGR00695">
    <property type="entry name" value="uxuA"/>
    <property type="match status" value="1"/>
</dbReference>
<gene>
    <name evidence="9 10" type="primary">uxuA</name>
    <name evidence="10" type="ORF">ERS852470_02795</name>
</gene>
<dbReference type="NCBIfam" id="NF003027">
    <property type="entry name" value="PRK03906.1"/>
    <property type="match status" value="1"/>
</dbReference>
<evidence type="ECO:0000313" key="10">
    <source>
        <dbReference type="EMBL" id="CUO59551.1"/>
    </source>
</evidence>
<dbReference type="HAMAP" id="MF_00106">
    <property type="entry name" value="UxuA"/>
    <property type="match status" value="1"/>
</dbReference>
<sequence>MKMTLRWFGKNEDSVKLEQIRQIPGVKGVISALHHIPAGEVWPLDDIIKLKETVESKRLKLIGIESVNVHEDIKIGLPSRDKYIENYKKTLINLAKAEIDLVCYNFMPIFDWTRTELAKELSDGSKVLSYNEKIINGIKAEEMFERIENSSEGFLMPGWEPNRKSEIMSLFEKYKDVTKKVLLSNYKYFLDEIIPICEEYKIKMAVHPDDPAWDVFGLPRIVTCERDMEKIIELNSSVYNGFTLCTGSLGSNKNNDIPSIIKNKKIAERIHFAHIRNIKFEGDRVFHESSHLSCDGSLDMFRIVKSLIDNGFDGVVRPDHGRMIWNEKARPGYGLYDRALGVAYLNGLWEAIIKSRDEVQ</sequence>
<comment type="function">
    <text evidence="2 9">Catalyzes the dehydration of D-mannonate.</text>
</comment>
<accession>A0A174GCC3</accession>
<dbReference type="GO" id="GO:0042840">
    <property type="term" value="P:D-glucuronate catabolic process"/>
    <property type="evidence" value="ECO:0007669"/>
    <property type="project" value="TreeGrafter"/>
</dbReference>
<dbReference type="GO" id="GO:0008198">
    <property type="term" value="F:ferrous iron binding"/>
    <property type="evidence" value="ECO:0007669"/>
    <property type="project" value="TreeGrafter"/>
</dbReference>
<protein>
    <recommendedName>
        <fullName evidence="5 9">Mannonate dehydratase</fullName>
        <ecNumber evidence="5 9">4.2.1.8</ecNumber>
    </recommendedName>
    <alternativeName>
        <fullName evidence="9">D-mannonate hydro-lyase</fullName>
    </alternativeName>
</protein>
<evidence type="ECO:0000256" key="8">
    <source>
        <dbReference type="ARBA" id="ARBA00023239"/>
    </source>
</evidence>
<comment type="catalytic activity">
    <reaction evidence="1 9">
        <text>D-mannonate = 2-dehydro-3-deoxy-D-gluconate + H2O</text>
        <dbReference type="Rhea" id="RHEA:20097"/>
        <dbReference type="ChEBI" id="CHEBI:15377"/>
        <dbReference type="ChEBI" id="CHEBI:17767"/>
        <dbReference type="ChEBI" id="CHEBI:57990"/>
        <dbReference type="EC" id="4.2.1.8"/>
    </reaction>
</comment>
<dbReference type="InterPro" id="IPR004628">
    <property type="entry name" value="Man_deHydtase"/>
</dbReference>
<dbReference type="InterPro" id="IPR036237">
    <property type="entry name" value="Xyl_isomerase-like_sf"/>
</dbReference>
<keyword evidence="8 9" id="KW-0456">Lyase</keyword>
<evidence type="ECO:0000256" key="4">
    <source>
        <dbReference type="ARBA" id="ARBA00007389"/>
    </source>
</evidence>
<evidence type="ECO:0000256" key="7">
    <source>
        <dbReference type="ARBA" id="ARBA00023211"/>
    </source>
</evidence>
<comment type="cofactor">
    <cofactor evidence="9">
        <name>Fe(2+)</name>
        <dbReference type="ChEBI" id="CHEBI:29033"/>
    </cofactor>
    <cofactor evidence="9">
        <name>Mn(2+)</name>
        <dbReference type="ChEBI" id="CHEBI:29035"/>
    </cofactor>
</comment>
<dbReference type="GO" id="GO:0008927">
    <property type="term" value="F:mannonate dehydratase activity"/>
    <property type="evidence" value="ECO:0007669"/>
    <property type="project" value="UniProtKB-UniRule"/>
</dbReference>
<dbReference type="SUPFAM" id="SSF51658">
    <property type="entry name" value="Xylose isomerase-like"/>
    <property type="match status" value="1"/>
</dbReference>
<dbReference type="PANTHER" id="PTHR30387:SF2">
    <property type="entry name" value="MANNONATE DEHYDRATASE"/>
    <property type="match status" value="1"/>
</dbReference>
<dbReference type="OrthoDB" id="9780250at2"/>
<dbReference type="GO" id="GO:0030145">
    <property type="term" value="F:manganese ion binding"/>
    <property type="evidence" value="ECO:0007669"/>
    <property type="project" value="TreeGrafter"/>
</dbReference>
<comment type="pathway">
    <text evidence="3 9">Carbohydrate metabolism; pentose and glucuronate interconversion.</text>
</comment>
<dbReference type="Pfam" id="PF03786">
    <property type="entry name" value="UxuA"/>
    <property type="match status" value="1"/>
</dbReference>
<organism evidence="10 11">
    <name type="scientific">Clostridium disporicum</name>
    <dbReference type="NCBI Taxonomy" id="84024"/>
    <lineage>
        <taxon>Bacteria</taxon>
        <taxon>Bacillati</taxon>
        <taxon>Bacillota</taxon>
        <taxon>Clostridia</taxon>
        <taxon>Eubacteriales</taxon>
        <taxon>Clostridiaceae</taxon>
        <taxon>Clostridium</taxon>
    </lineage>
</organism>
<keyword evidence="7 9" id="KW-0464">Manganese</keyword>
<reference evidence="10 11" key="1">
    <citation type="submission" date="2015-09" db="EMBL/GenBank/DDBJ databases">
        <authorList>
            <consortium name="Pathogen Informatics"/>
        </authorList>
    </citation>
    <scope>NUCLEOTIDE SEQUENCE [LARGE SCALE GENOMIC DNA]</scope>
    <source>
        <strain evidence="10 11">2789STDY5834855</strain>
    </source>
</reference>
<evidence type="ECO:0000256" key="9">
    <source>
        <dbReference type="HAMAP-Rule" id="MF_00106"/>
    </source>
</evidence>
<evidence type="ECO:0000256" key="6">
    <source>
        <dbReference type="ARBA" id="ARBA00023004"/>
    </source>
</evidence>
<dbReference type="PANTHER" id="PTHR30387">
    <property type="entry name" value="MANNONATE DEHYDRATASE"/>
    <property type="match status" value="1"/>
</dbReference>
<dbReference type="RefSeq" id="WP_055277503.1">
    <property type="nucleotide sequence ID" value="NZ_CYZV01000033.1"/>
</dbReference>
<dbReference type="Gene3D" id="3.20.20.150">
    <property type="entry name" value="Divalent-metal-dependent TIM barrel enzymes"/>
    <property type="match status" value="1"/>
</dbReference>
<name>A0A174GCC3_9CLOT</name>
<dbReference type="EC" id="4.2.1.8" evidence="5 9"/>
<dbReference type="UniPathway" id="UPA00246"/>
<evidence type="ECO:0000256" key="2">
    <source>
        <dbReference type="ARBA" id="ARBA00002713"/>
    </source>
</evidence>
<proteinExistence type="inferred from homology"/>
<dbReference type="EMBL" id="CYZV01000033">
    <property type="protein sequence ID" value="CUO59551.1"/>
    <property type="molecule type" value="Genomic_DNA"/>
</dbReference>
<dbReference type="Proteomes" id="UP000095558">
    <property type="component" value="Unassembled WGS sequence"/>
</dbReference>
<evidence type="ECO:0000256" key="1">
    <source>
        <dbReference type="ARBA" id="ARBA00001794"/>
    </source>
</evidence>
<comment type="similarity">
    <text evidence="4 9">Belongs to the mannonate dehydratase family.</text>
</comment>
<keyword evidence="6 9" id="KW-0408">Iron</keyword>
<dbReference type="PIRSF" id="PIRSF016049">
    <property type="entry name" value="Man_dehyd"/>
    <property type="match status" value="1"/>
</dbReference>
<dbReference type="AlphaFoldDB" id="A0A174GCC3"/>